<reference evidence="7 8" key="1">
    <citation type="submission" date="2024-04" db="EMBL/GenBank/DDBJ databases">
        <authorList>
            <person name="Fracassetti M."/>
        </authorList>
    </citation>
    <scope>NUCLEOTIDE SEQUENCE [LARGE SCALE GENOMIC DNA]</scope>
</reference>
<keyword evidence="4 6" id="KW-0472">Membrane</keyword>
<evidence type="ECO:0000313" key="7">
    <source>
        <dbReference type="EMBL" id="CAL1358652.1"/>
    </source>
</evidence>
<dbReference type="Proteomes" id="UP001497516">
    <property type="component" value="Chromosome 10"/>
</dbReference>
<evidence type="ECO:0000256" key="1">
    <source>
        <dbReference type="ARBA" id="ARBA00004141"/>
    </source>
</evidence>
<evidence type="ECO:0008006" key="9">
    <source>
        <dbReference type="Google" id="ProtNLM"/>
    </source>
</evidence>
<evidence type="ECO:0000256" key="5">
    <source>
        <dbReference type="PIRSR" id="PIRSR604254-1"/>
    </source>
</evidence>
<keyword evidence="5" id="KW-0862">Zinc</keyword>
<gene>
    <name evidence="7" type="ORF">LTRI10_LOCUS6190</name>
</gene>
<feature type="binding site" evidence="5">
    <location>
        <position position="194"/>
    </location>
    <ligand>
        <name>Zn(2+)</name>
        <dbReference type="ChEBI" id="CHEBI:29105"/>
    </ligand>
</feature>
<feature type="transmembrane region" description="Helical" evidence="6">
    <location>
        <begin position="93"/>
        <end position="115"/>
    </location>
</feature>
<keyword evidence="2 6" id="KW-0812">Transmembrane</keyword>
<dbReference type="InterPro" id="IPR004254">
    <property type="entry name" value="AdipoR/HlyIII-related"/>
</dbReference>
<feature type="transmembrane region" description="Helical" evidence="6">
    <location>
        <begin position="269"/>
        <end position="293"/>
    </location>
</feature>
<comment type="subcellular location">
    <subcellularLocation>
        <location evidence="1">Membrane</location>
        <topology evidence="1">Multi-pass membrane protein</topology>
    </subcellularLocation>
</comment>
<keyword evidence="8" id="KW-1185">Reference proteome</keyword>
<dbReference type="GO" id="GO:0009744">
    <property type="term" value="P:response to sucrose"/>
    <property type="evidence" value="ECO:0007669"/>
    <property type="project" value="UniProtKB-ARBA"/>
</dbReference>
<dbReference type="PANTHER" id="PTHR20855">
    <property type="entry name" value="ADIPOR/PROGESTIN RECEPTOR-RELATED"/>
    <property type="match status" value="1"/>
</dbReference>
<proteinExistence type="predicted"/>
<dbReference type="GO" id="GO:0038023">
    <property type="term" value="F:signaling receptor activity"/>
    <property type="evidence" value="ECO:0007669"/>
    <property type="project" value="TreeGrafter"/>
</dbReference>
<evidence type="ECO:0000256" key="2">
    <source>
        <dbReference type="ARBA" id="ARBA00022692"/>
    </source>
</evidence>
<feature type="binding site" evidence="5">
    <location>
        <position position="339"/>
    </location>
    <ligand>
        <name>Zn(2+)</name>
        <dbReference type="ChEBI" id="CHEBI:29105"/>
    </ligand>
</feature>
<feature type="transmembrane region" description="Helical" evidence="6">
    <location>
        <begin position="236"/>
        <end position="257"/>
    </location>
</feature>
<dbReference type="GO" id="GO:0009725">
    <property type="term" value="P:response to hormone"/>
    <property type="evidence" value="ECO:0007669"/>
    <property type="project" value="UniProtKB-ARBA"/>
</dbReference>
<organism evidence="7 8">
    <name type="scientific">Linum trigynum</name>
    <dbReference type="NCBI Taxonomy" id="586398"/>
    <lineage>
        <taxon>Eukaryota</taxon>
        <taxon>Viridiplantae</taxon>
        <taxon>Streptophyta</taxon>
        <taxon>Embryophyta</taxon>
        <taxon>Tracheophyta</taxon>
        <taxon>Spermatophyta</taxon>
        <taxon>Magnoliopsida</taxon>
        <taxon>eudicotyledons</taxon>
        <taxon>Gunneridae</taxon>
        <taxon>Pentapetalae</taxon>
        <taxon>rosids</taxon>
        <taxon>fabids</taxon>
        <taxon>Malpighiales</taxon>
        <taxon>Linaceae</taxon>
        <taxon>Linum</taxon>
    </lineage>
</organism>
<dbReference type="AlphaFoldDB" id="A0AAV2CRX1"/>
<evidence type="ECO:0000256" key="3">
    <source>
        <dbReference type="ARBA" id="ARBA00022989"/>
    </source>
</evidence>
<dbReference type="PANTHER" id="PTHR20855:SF100">
    <property type="entry name" value="HEPTAHELICAL TRANSMEMBRANE PROTEIN 2"/>
    <property type="match status" value="1"/>
</dbReference>
<dbReference type="GO" id="GO:0046872">
    <property type="term" value="F:metal ion binding"/>
    <property type="evidence" value="ECO:0007669"/>
    <property type="project" value="UniProtKB-KW"/>
</dbReference>
<keyword evidence="3 6" id="KW-1133">Transmembrane helix</keyword>
<dbReference type="GO" id="GO:0016020">
    <property type="term" value="C:membrane"/>
    <property type="evidence" value="ECO:0007669"/>
    <property type="project" value="UniProtKB-SubCell"/>
</dbReference>
<keyword evidence="5" id="KW-0479">Metal-binding</keyword>
<sequence>MSGGVRRKTNAAAMVEEEEEEVITTSFSCCGGGGGGDRRRKEKERFERRLVKFKDLPEFLKDNEFILDHYRSEWPLRDALWSVFSWHNETLNIWTHLGGFLIFAGLTVMSCLGKLDEIGGFLTDLSSGQASGPLMALIMNNGSDFNVSDNSLVPDQHLRRMSELEAGSEPIAQWPWFVYLAGAMTCLICSSLSHLLACHSKTFNLFFWRLDYAGISIMIVSSFYAPIYYIFHCNPISRFVYLTTITIVGVMAIITLLSPQLSAPEYRRFRATLFLVMGFSGIVPAVHAVSIHWGHPHVFISVLLEVIMAVLYAAGAGFYVGRVPERWWPGAFDIAGQSHQIFHVFVVMAAVAHSLATLIIMHFRQGTPSC</sequence>
<dbReference type="Pfam" id="PF03006">
    <property type="entry name" value="HlyIII"/>
    <property type="match status" value="1"/>
</dbReference>
<feature type="binding site" evidence="5">
    <location>
        <position position="343"/>
    </location>
    <ligand>
        <name>Zn(2+)</name>
        <dbReference type="ChEBI" id="CHEBI:29105"/>
    </ligand>
</feature>
<feature type="transmembrane region" description="Helical" evidence="6">
    <location>
        <begin position="210"/>
        <end position="230"/>
    </location>
</feature>
<evidence type="ECO:0000256" key="6">
    <source>
        <dbReference type="SAM" id="Phobius"/>
    </source>
</evidence>
<evidence type="ECO:0000256" key="4">
    <source>
        <dbReference type="ARBA" id="ARBA00023136"/>
    </source>
</evidence>
<feature type="transmembrane region" description="Helical" evidence="6">
    <location>
        <begin position="176"/>
        <end position="198"/>
    </location>
</feature>
<feature type="transmembrane region" description="Helical" evidence="6">
    <location>
        <begin position="299"/>
        <end position="320"/>
    </location>
</feature>
<protein>
    <recommendedName>
        <fullName evidence="9">Heptahelical transmembrane protein 2</fullName>
    </recommendedName>
</protein>
<name>A0AAV2CRX1_9ROSI</name>
<accession>A0AAV2CRX1</accession>
<evidence type="ECO:0000313" key="8">
    <source>
        <dbReference type="Proteomes" id="UP001497516"/>
    </source>
</evidence>
<dbReference type="EMBL" id="OZ034814">
    <property type="protein sequence ID" value="CAL1358652.1"/>
    <property type="molecule type" value="Genomic_DNA"/>
</dbReference>
<feature type="transmembrane region" description="Helical" evidence="6">
    <location>
        <begin position="341"/>
        <end position="363"/>
    </location>
</feature>